<dbReference type="AlphaFoldDB" id="A0A7L4ZHN2"/>
<dbReference type="InterPro" id="IPR043914">
    <property type="entry name" value="DUF5763"/>
</dbReference>
<gene>
    <name evidence="2" type="ORF">IMCC3317_15920</name>
</gene>
<proteinExistence type="predicted"/>
<dbReference type="RefSeq" id="WP_160128958.1">
    <property type="nucleotide sequence ID" value="NZ_CP019288.1"/>
</dbReference>
<evidence type="ECO:0000313" key="3">
    <source>
        <dbReference type="Proteomes" id="UP000464657"/>
    </source>
</evidence>
<protein>
    <submittedName>
        <fullName evidence="2">Uncharacterized protein</fullName>
    </submittedName>
</protein>
<organism evidence="2 3">
    <name type="scientific">Kordia antarctica</name>
    <dbReference type="NCBI Taxonomy" id="1218801"/>
    <lineage>
        <taxon>Bacteria</taxon>
        <taxon>Pseudomonadati</taxon>
        <taxon>Bacteroidota</taxon>
        <taxon>Flavobacteriia</taxon>
        <taxon>Flavobacteriales</taxon>
        <taxon>Flavobacteriaceae</taxon>
        <taxon>Kordia</taxon>
    </lineage>
</organism>
<reference evidence="2 3" key="1">
    <citation type="journal article" date="2013" name="Int. J. Syst. Evol. Microbiol.">
        <title>Kordia antarctica sp. nov., isolated from Antarctic seawater.</title>
        <authorList>
            <person name="Baek K."/>
            <person name="Choi A."/>
            <person name="Kang I."/>
            <person name="Lee K."/>
            <person name="Cho J.C."/>
        </authorList>
    </citation>
    <scope>NUCLEOTIDE SEQUENCE [LARGE SCALE GENOMIC DNA]</scope>
    <source>
        <strain evidence="2 3">IMCC3317</strain>
    </source>
</reference>
<name>A0A7L4ZHN2_9FLAO</name>
<feature type="region of interest" description="Disordered" evidence="1">
    <location>
        <begin position="116"/>
        <end position="135"/>
    </location>
</feature>
<evidence type="ECO:0000313" key="2">
    <source>
        <dbReference type="EMBL" id="QHI36233.1"/>
    </source>
</evidence>
<keyword evidence="3" id="KW-1185">Reference proteome</keyword>
<dbReference type="Proteomes" id="UP000464657">
    <property type="component" value="Chromosome"/>
</dbReference>
<sequence length="163" mass="18107">MKYLLIIFLFLVCLKIQAQSVYKTPSGKRYHLSSCRMVENVSSKLVGLDTINSCKLTPCKICKSPPKSQLEKRFNPEDKSVGTSVSVRCKGKTKKGTRCKHKTKLANGYCYQHTKQNSNSARSSQNASSSNKNTAASRCLGKTNAGKRCKRKVKGGGYCYQHD</sequence>
<evidence type="ECO:0000256" key="1">
    <source>
        <dbReference type="SAM" id="MobiDB-lite"/>
    </source>
</evidence>
<dbReference type="OrthoDB" id="666576at2"/>
<dbReference type="Pfam" id="PF19067">
    <property type="entry name" value="DUF5763"/>
    <property type="match status" value="1"/>
</dbReference>
<dbReference type="EMBL" id="CP019288">
    <property type="protein sequence ID" value="QHI36233.1"/>
    <property type="molecule type" value="Genomic_DNA"/>
</dbReference>
<accession>A0A7L4ZHN2</accession>
<dbReference type="KEGG" id="kan:IMCC3317_15920"/>